<dbReference type="EC" id="3.1.1.31" evidence="5 7"/>
<accession>A0ABP5VFU2</accession>
<dbReference type="InterPro" id="IPR039104">
    <property type="entry name" value="6PGL"/>
</dbReference>
<name>A0ABP5VFU2_9ACTN</name>
<gene>
    <name evidence="7 9" type="primary">pgl</name>
    <name evidence="9" type="ORF">GCM10010420_31590</name>
</gene>
<dbReference type="InterPro" id="IPR006148">
    <property type="entry name" value="Glc/Gal-6P_isomerase"/>
</dbReference>
<comment type="caution">
    <text evidence="9">The sequence shown here is derived from an EMBL/GenBank/DDBJ whole genome shotgun (WGS) entry which is preliminary data.</text>
</comment>
<keyword evidence="7" id="KW-0378">Hydrolase</keyword>
<dbReference type="Gene3D" id="3.40.50.1360">
    <property type="match status" value="1"/>
</dbReference>
<evidence type="ECO:0000256" key="4">
    <source>
        <dbReference type="ARBA" id="ARBA00010662"/>
    </source>
</evidence>
<evidence type="ECO:0000256" key="5">
    <source>
        <dbReference type="ARBA" id="ARBA00013198"/>
    </source>
</evidence>
<dbReference type="Pfam" id="PF01182">
    <property type="entry name" value="Glucosamine_iso"/>
    <property type="match status" value="1"/>
</dbReference>
<dbReference type="Proteomes" id="UP001500058">
    <property type="component" value="Unassembled WGS sequence"/>
</dbReference>
<keyword evidence="10" id="KW-1185">Reference proteome</keyword>
<feature type="domain" description="Glucosamine/galactosamine-6-phosphate isomerase" evidence="8">
    <location>
        <begin position="18"/>
        <end position="262"/>
    </location>
</feature>
<evidence type="ECO:0000259" key="8">
    <source>
        <dbReference type="Pfam" id="PF01182"/>
    </source>
</evidence>
<dbReference type="InterPro" id="IPR037171">
    <property type="entry name" value="NagB/RpiA_transferase-like"/>
</dbReference>
<evidence type="ECO:0000256" key="2">
    <source>
        <dbReference type="ARBA" id="ARBA00002681"/>
    </source>
</evidence>
<dbReference type="PANTHER" id="PTHR11054:SF0">
    <property type="entry name" value="6-PHOSPHOGLUCONOLACTONASE"/>
    <property type="match status" value="1"/>
</dbReference>
<evidence type="ECO:0000313" key="10">
    <source>
        <dbReference type="Proteomes" id="UP001500058"/>
    </source>
</evidence>
<reference evidence="10" key="1">
    <citation type="journal article" date="2019" name="Int. J. Syst. Evol. Microbiol.">
        <title>The Global Catalogue of Microorganisms (GCM) 10K type strain sequencing project: providing services to taxonomists for standard genome sequencing and annotation.</title>
        <authorList>
            <consortium name="The Broad Institute Genomics Platform"/>
            <consortium name="The Broad Institute Genome Sequencing Center for Infectious Disease"/>
            <person name="Wu L."/>
            <person name="Ma J."/>
        </authorList>
    </citation>
    <scope>NUCLEOTIDE SEQUENCE [LARGE SCALE GENOMIC DNA]</scope>
    <source>
        <strain evidence="10">JCM 6921</strain>
    </source>
</reference>
<protein>
    <recommendedName>
        <fullName evidence="6 7">6-phosphogluconolactonase</fullName>
        <shortName evidence="7">6PGL</shortName>
        <ecNumber evidence="5 7">3.1.1.31</ecNumber>
    </recommendedName>
</protein>
<evidence type="ECO:0000256" key="7">
    <source>
        <dbReference type="RuleBase" id="RU365095"/>
    </source>
</evidence>
<dbReference type="PANTHER" id="PTHR11054">
    <property type="entry name" value="6-PHOSPHOGLUCONOLACTONASE"/>
    <property type="match status" value="1"/>
</dbReference>
<dbReference type="EMBL" id="BAAATJ010000013">
    <property type="protein sequence ID" value="GAA2402147.1"/>
    <property type="molecule type" value="Genomic_DNA"/>
</dbReference>
<evidence type="ECO:0000256" key="1">
    <source>
        <dbReference type="ARBA" id="ARBA00000832"/>
    </source>
</evidence>
<dbReference type="CDD" id="cd01400">
    <property type="entry name" value="6PGL"/>
    <property type="match status" value="1"/>
</dbReference>
<dbReference type="InterPro" id="IPR005900">
    <property type="entry name" value="6-phosphogluconolactonase_DevB"/>
</dbReference>
<comment type="function">
    <text evidence="2 7">Hydrolysis of 6-phosphogluconolactone to 6-phosphogluconate.</text>
</comment>
<evidence type="ECO:0000256" key="6">
    <source>
        <dbReference type="ARBA" id="ARBA00020337"/>
    </source>
</evidence>
<dbReference type="SUPFAM" id="SSF100950">
    <property type="entry name" value="NagB/RpiA/CoA transferase-like"/>
    <property type="match status" value="1"/>
</dbReference>
<evidence type="ECO:0000313" key="9">
    <source>
        <dbReference type="EMBL" id="GAA2402147.1"/>
    </source>
</evidence>
<evidence type="ECO:0000256" key="3">
    <source>
        <dbReference type="ARBA" id="ARBA00004961"/>
    </source>
</evidence>
<dbReference type="NCBIfam" id="TIGR01198">
    <property type="entry name" value="pgl"/>
    <property type="match status" value="1"/>
</dbReference>
<proteinExistence type="inferred from homology"/>
<comment type="similarity">
    <text evidence="4 7">Belongs to the glucosamine/galactosamine-6-phosphate isomerase family. 6-phosphogluconolactonase subfamily.</text>
</comment>
<comment type="pathway">
    <text evidence="3 7">Carbohydrate degradation; pentose phosphate pathway; D-ribulose 5-phosphate from D-glucose 6-phosphate (oxidative stage): step 2/3.</text>
</comment>
<comment type="catalytic activity">
    <reaction evidence="1 7">
        <text>6-phospho-D-glucono-1,5-lactone + H2O = 6-phospho-D-gluconate + H(+)</text>
        <dbReference type="Rhea" id="RHEA:12556"/>
        <dbReference type="ChEBI" id="CHEBI:15377"/>
        <dbReference type="ChEBI" id="CHEBI:15378"/>
        <dbReference type="ChEBI" id="CHEBI:57955"/>
        <dbReference type="ChEBI" id="CHEBI:58759"/>
        <dbReference type="EC" id="3.1.1.31"/>
    </reaction>
</comment>
<organism evidence="9 10">
    <name type="scientific">Streptomyces glaucosporus</name>
    <dbReference type="NCBI Taxonomy" id="284044"/>
    <lineage>
        <taxon>Bacteria</taxon>
        <taxon>Bacillati</taxon>
        <taxon>Actinomycetota</taxon>
        <taxon>Actinomycetes</taxon>
        <taxon>Kitasatosporales</taxon>
        <taxon>Streptomycetaceae</taxon>
        <taxon>Streptomyces</taxon>
    </lineage>
</organism>
<sequence>MTVPGQAPSRPPRVVVHPDKERMARATAARLITALADAQTARGGASVVLTGGRNGNALLAALAQAPGRDGVDWSRVDLWWGDERFLPDGDPDRNHTQAREAFLDAVPLDPARVHPMPASDGPYGADAASAAAAYAAELAEAASAGNTGNTASAGNAGNTAAPRVPAFDVLLLGLGPDTHVASLFPGHPAVREEERTVVGVLEAPKPPPTRISLTLPALRAAREVWLLAAGEDKAEAVAAALEGADPLRTPASGARGRERTLWILDEAAAARLPASARE</sequence>